<organism evidence="10 11">
    <name type="scientific">Colletotrichum sidae</name>
    <dbReference type="NCBI Taxonomy" id="1347389"/>
    <lineage>
        <taxon>Eukaryota</taxon>
        <taxon>Fungi</taxon>
        <taxon>Dikarya</taxon>
        <taxon>Ascomycota</taxon>
        <taxon>Pezizomycotina</taxon>
        <taxon>Sordariomycetes</taxon>
        <taxon>Hypocreomycetidae</taxon>
        <taxon>Glomerellales</taxon>
        <taxon>Glomerellaceae</taxon>
        <taxon>Colletotrichum</taxon>
        <taxon>Colletotrichum orbiculare species complex</taxon>
    </lineage>
</organism>
<feature type="compositionally biased region" description="Low complexity" evidence="8">
    <location>
        <begin position="87"/>
        <end position="98"/>
    </location>
</feature>
<evidence type="ECO:0000256" key="7">
    <source>
        <dbReference type="ARBA" id="ARBA00023242"/>
    </source>
</evidence>
<feature type="compositionally biased region" description="Basic and acidic residues" evidence="8">
    <location>
        <begin position="150"/>
        <end position="171"/>
    </location>
</feature>
<name>A0A4V3I559_9PEZI</name>
<evidence type="ECO:0000256" key="2">
    <source>
        <dbReference type="ARBA" id="ARBA00004123"/>
    </source>
</evidence>
<evidence type="ECO:0000256" key="8">
    <source>
        <dbReference type="SAM" id="MobiDB-lite"/>
    </source>
</evidence>
<feature type="region of interest" description="Disordered" evidence="8">
    <location>
        <begin position="501"/>
        <end position="532"/>
    </location>
</feature>
<comment type="similarity">
    <text evidence="4">Belongs to the RTC4 family.</text>
</comment>
<keyword evidence="11" id="KW-1185">Reference proteome</keyword>
<feature type="compositionally biased region" description="Polar residues" evidence="8">
    <location>
        <begin position="220"/>
        <end position="242"/>
    </location>
</feature>
<dbReference type="GO" id="GO:0005737">
    <property type="term" value="C:cytoplasm"/>
    <property type="evidence" value="ECO:0007669"/>
    <property type="project" value="UniProtKB-SubCell"/>
</dbReference>
<keyword evidence="6" id="KW-0963">Cytoplasm</keyword>
<feature type="region of interest" description="Disordered" evidence="8">
    <location>
        <begin position="1"/>
        <end position="252"/>
    </location>
</feature>
<dbReference type="InterPro" id="IPR028094">
    <property type="entry name" value="RTC4_C"/>
</dbReference>
<evidence type="ECO:0000256" key="4">
    <source>
        <dbReference type="ARBA" id="ARBA00009461"/>
    </source>
</evidence>
<dbReference type="Pfam" id="PF14474">
    <property type="entry name" value="RTC4"/>
    <property type="match status" value="1"/>
</dbReference>
<gene>
    <name evidence="10" type="ORF">C8034_v007193</name>
</gene>
<comment type="function">
    <text evidence="1">May be involved in a process influencing telomere capping.</text>
</comment>
<protein>
    <recommendedName>
        <fullName evidence="5">Restriction of telomere capping protein 4</fullName>
    </recommendedName>
</protein>
<dbReference type="PANTHER" id="PTHR41391:SF1">
    <property type="entry name" value="RESTRICTION OF TELOMERE CAPPING PROTEIN 4"/>
    <property type="match status" value="1"/>
</dbReference>
<dbReference type="PANTHER" id="PTHR41391">
    <property type="entry name" value="RESTRICTION OF TELOMERE CAPPING PROTEIN 4"/>
    <property type="match status" value="1"/>
</dbReference>
<evidence type="ECO:0000259" key="9">
    <source>
        <dbReference type="SMART" id="SM01312"/>
    </source>
</evidence>
<dbReference type="EMBL" id="QAPF01000021">
    <property type="protein sequence ID" value="TEA21215.1"/>
    <property type="molecule type" value="Genomic_DNA"/>
</dbReference>
<reference evidence="10 11" key="1">
    <citation type="submission" date="2018-11" db="EMBL/GenBank/DDBJ databases">
        <title>Genome sequence and assembly of Colletotrichum sidae.</title>
        <authorList>
            <person name="Gan P."/>
            <person name="Shirasu K."/>
        </authorList>
    </citation>
    <scope>NUCLEOTIDE SEQUENCE [LARGE SCALE GENOMIC DNA]</scope>
    <source>
        <strain evidence="10 11">CBS 518.97</strain>
    </source>
</reference>
<comment type="caution">
    <text evidence="10">The sequence shown here is derived from an EMBL/GenBank/DDBJ whole genome shotgun (WGS) entry which is preliminary data.</text>
</comment>
<feature type="compositionally biased region" description="Basic and acidic residues" evidence="8">
    <location>
        <begin position="45"/>
        <end position="60"/>
    </location>
</feature>
<feature type="compositionally biased region" description="Basic and acidic residues" evidence="8">
    <location>
        <begin position="279"/>
        <end position="288"/>
    </location>
</feature>
<evidence type="ECO:0000256" key="6">
    <source>
        <dbReference type="ARBA" id="ARBA00022490"/>
    </source>
</evidence>
<sequence length="532" mass="58704">MAPPADSSSEDDNGTPSSRGRPAGRVAGDENLNPKAIRLGTVSKQKNDSDSDDDRWKSRVEISSSRYFGTSKAGKAQSKAFKASQESNSSSKSPKGPNAQPRGSKRASLDLDLSSPPSKRRKVESQVGNAAEAHRKKGASKPGSSFSYSQKDRERTKQNRAQERRREEKKAAKLKAKGPSSPETPRPSFKSYEDDPFEKLSSQTSRERLVKPPAALPSSPLGTPQKTFQTHPSLSPDSSPRKTAQAKFKEPIASPMVSLSSSILPAPAKFKSLSSSPEAARKGLKDPGPDLLDSDTDDHFETQPVAAARCPVCNEAVDKGLLDSFSKGGRMKILKQIEFCRRHKKKSAEDAWTSRGYPRIDWDDLSTRVTDHYDFLEEIINGRQSHYGALLTNTVKEGKNRTLLKAEGSLTPGYYGPRGLREIADNIVTHFSSSLRKRAVDDRLISSRGTTGFVEAVLVPEVTVKLICEDMKVGPVQARTILEESRWVGDMLQEEIPDVVNHVSDDDRDGESQRRDDYQQDMTVDTDDEEWD</sequence>
<evidence type="ECO:0000313" key="11">
    <source>
        <dbReference type="Proteomes" id="UP000295604"/>
    </source>
</evidence>
<accession>A0A4V3I559</accession>
<dbReference type="Proteomes" id="UP000295604">
    <property type="component" value="Unassembled WGS sequence"/>
</dbReference>
<keyword evidence="7" id="KW-0539">Nucleus</keyword>
<dbReference type="InterPro" id="IPR039024">
    <property type="entry name" value="RTC4"/>
</dbReference>
<dbReference type="AlphaFoldDB" id="A0A4V3I559"/>
<dbReference type="GO" id="GO:0005634">
    <property type="term" value="C:nucleus"/>
    <property type="evidence" value="ECO:0007669"/>
    <property type="project" value="UniProtKB-SubCell"/>
</dbReference>
<evidence type="ECO:0000313" key="10">
    <source>
        <dbReference type="EMBL" id="TEA21215.1"/>
    </source>
</evidence>
<feature type="region of interest" description="Disordered" evidence="8">
    <location>
        <begin position="274"/>
        <end position="298"/>
    </location>
</feature>
<evidence type="ECO:0000256" key="1">
    <source>
        <dbReference type="ARBA" id="ARBA00002738"/>
    </source>
</evidence>
<proteinExistence type="inferred from homology"/>
<evidence type="ECO:0000256" key="5">
    <source>
        <dbReference type="ARBA" id="ARBA00015162"/>
    </source>
</evidence>
<comment type="subcellular location">
    <subcellularLocation>
        <location evidence="3">Cytoplasm</location>
    </subcellularLocation>
    <subcellularLocation>
        <location evidence="2">Nucleus</location>
    </subcellularLocation>
</comment>
<evidence type="ECO:0000256" key="3">
    <source>
        <dbReference type="ARBA" id="ARBA00004496"/>
    </source>
</evidence>
<feature type="domain" description="Restriction of telomere capping protein 4 C-terminal" evidence="9">
    <location>
        <begin position="379"/>
        <end position="495"/>
    </location>
</feature>
<dbReference type="SMART" id="SM01312">
    <property type="entry name" value="RTC4"/>
    <property type="match status" value="1"/>
</dbReference>